<name>A0A382DPQ5_9ZZZZ</name>
<evidence type="ECO:0000259" key="1">
    <source>
        <dbReference type="SMART" id="SM00065"/>
    </source>
</evidence>
<feature type="domain" description="GAF" evidence="1">
    <location>
        <begin position="19"/>
        <end position="169"/>
    </location>
</feature>
<feature type="domain" description="GAF" evidence="1">
    <location>
        <begin position="372"/>
        <end position="536"/>
    </location>
</feature>
<dbReference type="InterPro" id="IPR029016">
    <property type="entry name" value="GAF-like_dom_sf"/>
</dbReference>
<protein>
    <recommendedName>
        <fullName evidence="1">GAF domain-containing protein</fullName>
    </recommendedName>
</protein>
<dbReference type="AlphaFoldDB" id="A0A382DPQ5"/>
<dbReference type="Gene3D" id="3.30.450.40">
    <property type="match status" value="2"/>
</dbReference>
<dbReference type="SUPFAM" id="SSF55781">
    <property type="entry name" value="GAF domain-like"/>
    <property type="match status" value="2"/>
</dbReference>
<dbReference type="InterPro" id="IPR003018">
    <property type="entry name" value="GAF"/>
</dbReference>
<proteinExistence type="predicted"/>
<feature type="non-terminal residue" evidence="2">
    <location>
        <position position="569"/>
    </location>
</feature>
<sequence>MRNDLQKLTEKIQVFGKENLSDILHYTAIGLKSIFECLMVRVYLEDLHQGILICQYMTDNKNPYEQQITKFISPRDSITSQAFYENKIIRSWNLPEGFIKYRNPFEKMSDIKTSVVFPITHELRPIGTLTLDWGQEGKFISNEKIDAVNNFLANISMVIDRAKRFHQQISFSRHLDVARKKEAAWMIVRSAVKLIDKVALASVFIPASSKFSKLNPVNPTDLVEIIAVYSKNKEDVPLYLDKEILSVLNDENLINRIVKYSKKSGLVMKKENQAPIYIKNIWEESFVRKEVIKKIDLVSLYQIPRYDHQSGKFICSVNYYTNEIHQFSPIEIRLLEEHAAMVEKSILRDSSEHIEIEILGEIEGLLASKHESLPSFLHKILNKTSELIGADSGSISILKIIDGKPWLVVENKDGSLIGAKSRGWTKNKIPALPVGGDDLPDSLKSLNGYCAHTAQPIIYSNVQDTILTNGFYKNLSPAISSEMAVPIIFGNRVIGIINQDHFRKNYFTVEHKRIVQIIASLISQKVNNLIHIQELQREITQLRQEVEYRDPKVSSYYFGNVIGRSKTIH</sequence>
<organism evidence="2">
    <name type="scientific">marine metagenome</name>
    <dbReference type="NCBI Taxonomy" id="408172"/>
    <lineage>
        <taxon>unclassified sequences</taxon>
        <taxon>metagenomes</taxon>
        <taxon>ecological metagenomes</taxon>
    </lineage>
</organism>
<dbReference type="Pfam" id="PF13185">
    <property type="entry name" value="GAF_2"/>
    <property type="match status" value="1"/>
</dbReference>
<dbReference type="EMBL" id="UINC01040294">
    <property type="protein sequence ID" value="SVB39964.1"/>
    <property type="molecule type" value="Genomic_DNA"/>
</dbReference>
<reference evidence="2" key="1">
    <citation type="submission" date="2018-05" db="EMBL/GenBank/DDBJ databases">
        <authorList>
            <person name="Lanie J.A."/>
            <person name="Ng W.-L."/>
            <person name="Kazmierczak K.M."/>
            <person name="Andrzejewski T.M."/>
            <person name="Davidsen T.M."/>
            <person name="Wayne K.J."/>
            <person name="Tettelin H."/>
            <person name="Glass J.I."/>
            <person name="Rusch D."/>
            <person name="Podicherti R."/>
            <person name="Tsui H.-C.T."/>
            <person name="Winkler M.E."/>
        </authorList>
    </citation>
    <scope>NUCLEOTIDE SEQUENCE</scope>
</reference>
<evidence type="ECO:0000313" key="2">
    <source>
        <dbReference type="EMBL" id="SVB39964.1"/>
    </source>
</evidence>
<dbReference type="SMART" id="SM00065">
    <property type="entry name" value="GAF"/>
    <property type="match status" value="2"/>
</dbReference>
<accession>A0A382DPQ5</accession>
<feature type="non-terminal residue" evidence="2">
    <location>
        <position position="1"/>
    </location>
</feature>
<gene>
    <name evidence="2" type="ORF">METZ01_LOCUS192818</name>
</gene>